<reference evidence="3 4" key="1">
    <citation type="submission" date="2017-07" db="EMBL/GenBank/DDBJ databases">
        <title>Isolation and development of strain Bacillus megaterium SR7 for enhanced growth and metabolite production under supercritical carbon dioxide.</title>
        <authorList>
            <person name="Freedman A.J.E."/>
            <person name="Peet K.C."/>
            <person name="Boock J.T."/>
            <person name="Penn K."/>
            <person name="Prather K.L.J."/>
            <person name="Thompson J.R."/>
        </authorList>
    </citation>
    <scope>NUCLEOTIDE SEQUENCE [LARGE SCALE GENOMIC DNA]</scope>
    <source>
        <strain evidence="3 4">SR7</strain>
    </source>
</reference>
<keyword evidence="1" id="KW-0378">Hydrolase</keyword>
<dbReference type="Pfam" id="PF00933">
    <property type="entry name" value="Glyco_hydro_3"/>
    <property type="match status" value="1"/>
</dbReference>
<evidence type="ECO:0000313" key="4">
    <source>
        <dbReference type="Proteomes" id="UP000253834"/>
    </source>
</evidence>
<dbReference type="InterPro" id="IPR036962">
    <property type="entry name" value="Glyco_hydro_3_N_sf"/>
</dbReference>
<dbReference type="Gene3D" id="3.20.20.300">
    <property type="entry name" value="Glycoside hydrolase, family 3, N-terminal domain"/>
    <property type="match status" value="1"/>
</dbReference>
<dbReference type="EMBL" id="CP022674">
    <property type="protein sequence ID" value="AXI27986.1"/>
    <property type="molecule type" value="Genomic_DNA"/>
</dbReference>
<proteinExistence type="predicted"/>
<evidence type="ECO:0000256" key="1">
    <source>
        <dbReference type="ARBA" id="ARBA00022801"/>
    </source>
</evidence>
<gene>
    <name evidence="3" type="ORF">CIB87_02770</name>
</gene>
<name>A0AA86LU05_PRIMG</name>
<dbReference type="InterPro" id="IPR001764">
    <property type="entry name" value="Glyco_hydro_3_N"/>
</dbReference>
<dbReference type="SUPFAM" id="SSF51445">
    <property type="entry name" value="(Trans)glycosidases"/>
    <property type="match status" value="1"/>
</dbReference>
<dbReference type="GO" id="GO:0005975">
    <property type="term" value="P:carbohydrate metabolic process"/>
    <property type="evidence" value="ECO:0007669"/>
    <property type="project" value="InterPro"/>
</dbReference>
<feature type="domain" description="Glycoside hydrolase family 3 N-terminal" evidence="2">
    <location>
        <begin position="1"/>
        <end position="40"/>
    </location>
</feature>
<organism evidence="3 4">
    <name type="scientific">Priestia megaterium</name>
    <name type="common">Bacillus megaterium</name>
    <dbReference type="NCBI Taxonomy" id="1404"/>
    <lineage>
        <taxon>Bacteria</taxon>
        <taxon>Bacillati</taxon>
        <taxon>Bacillota</taxon>
        <taxon>Bacilli</taxon>
        <taxon>Bacillales</taxon>
        <taxon>Bacillaceae</taxon>
        <taxon>Priestia</taxon>
    </lineage>
</organism>
<dbReference type="GO" id="GO:0004553">
    <property type="term" value="F:hydrolase activity, hydrolyzing O-glycosyl compounds"/>
    <property type="evidence" value="ECO:0007669"/>
    <property type="project" value="InterPro"/>
</dbReference>
<evidence type="ECO:0000313" key="3">
    <source>
        <dbReference type="EMBL" id="AXI27986.1"/>
    </source>
</evidence>
<dbReference type="InterPro" id="IPR017853">
    <property type="entry name" value="GH"/>
</dbReference>
<sequence>MSVSPIIIQNLLRDELGYKGIVVTDDLEMGSVSKHFTYENLRIKTV</sequence>
<dbReference type="AlphaFoldDB" id="A0AA86LU05"/>
<evidence type="ECO:0000259" key="2">
    <source>
        <dbReference type="Pfam" id="PF00933"/>
    </source>
</evidence>
<protein>
    <recommendedName>
        <fullName evidence="2">Glycoside hydrolase family 3 N-terminal domain-containing protein</fullName>
    </recommendedName>
</protein>
<accession>A0AA86LU05</accession>
<dbReference type="Proteomes" id="UP000253834">
    <property type="component" value="Chromosome"/>
</dbReference>